<gene>
    <name evidence="5" type="ORF">PLOB_00038225</name>
</gene>
<evidence type="ECO:0000256" key="3">
    <source>
        <dbReference type="ARBA" id="ARBA00022801"/>
    </source>
</evidence>
<dbReference type="InterPro" id="IPR038765">
    <property type="entry name" value="Papain-like_cys_pep_sf"/>
</dbReference>
<dbReference type="Proteomes" id="UP001159405">
    <property type="component" value="Unassembled WGS sequence"/>
</dbReference>
<dbReference type="EMBL" id="CALNXK010000568">
    <property type="protein sequence ID" value="CAH3187784.1"/>
    <property type="molecule type" value="Genomic_DNA"/>
</dbReference>
<feature type="domain" description="Ubiquitin-like protease family profile" evidence="4">
    <location>
        <begin position="9"/>
        <end position="66"/>
    </location>
</feature>
<organism evidence="5 6">
    <name type="scientific">Porites lobata</name>
    <dbReference type="NCBI Taxonomy" id="104759"/>
    <lineage>
        <taxon>Eukaryota</taxon>
        <taxon>Metazoa</taxon>
        <taxon>Cnidaria</taxon>
        <taxon>Anthozoa</taxon>
        <taxon>Hexacorallia</taxon>
        <taxon>Scleractinia</taxon>
        <taxon>Fungiina</taxon>
        <taxon>Poritidae</taxon>
        <taxon>Porites</taxon>
    </lineage>
</organism>
<name>A0ABN8S9Z2_9CNID</name>
<sequence length="1255" mass="141850">MSGNTWVPSEWRQEIAQEIPTQLNAFDCGIFSLKFVDHVISGTPLSFCQNDMPRFRMEMADEIKASRLSEYCEDIEPSSAEQPPLNVCFEETEPPSAEQPELVCKTQVPLNTNKDMLVDETPTNGMSTDHERVLSNESCSKTSGPESNASKAELITVEQAKSFINILNSDNNDQLFFLVSGSMYEDPRQLKDLVKNMWTTKHKDMHFLFRVEDLVPTTNGKTRCAVSAKGQRWGYLSLTTDLESTKYGSFRANLPSNLLQFFRPVFEEVVQLTTGTRMTKYPPRPSLIPFKSHIKDDDDKEEVGNCCIGLLLCALALIDKKRWEKVTAGAADLFDEGPLGSQVIASSILDCVGGSNKSLFSLFPSESAKEKSALRPSKEQRRIAALADCKSTQYEGFWISSCTKTVREFEKEAEEKLRRTHCSGDIEQRLRIVKHLSSSPSKMMTVEEVTDAIGIVTYQKALAFRKHLKRSFLTGSNALPVYIKDSPKGTEPSLRKELTLVILKQDSEKSAFERAALIQNKIAQKFSRHTLDPNFSEMKQSFKLFEDEKSKMIGKAILKSAGFSDSNLRKHLNFSKKSMERATDKVSAAKTVLPEMWRKAFDMVRSRYPGRSDSKLLPKAKLVMKKLCASKLLAREKSELAHRPRMDFDPKILETIVEISATSSDSGHLTHSKRHYDVKYIASVKESVETNKKLSAGRLREHYNLIARETGMPTASISTVKRRCLAPHSGHNNSRHYFNEAKIKFGKVPDTGTSIPSVNIQYCRAFAKMEQRRPFRFDERFPHLREYSTINSTDAKAPVILGSKNSFKVGRSWMSYVSEDDRWSPLQEKDEVSSDCTKRDKAVDDKVVPLQALPCHDYHSGRDVIVPNTNLFIEKTFSVDSHSGRESVCWSGTKLAVIVSPKFEYSSGALTHVNERYQLRRFGDEEVKMKMTLAHTDVPSVSLRYLLGEILSWLQSVKGKDNLKNYVTDVDATEASKLSTFLRSLSRRLIQVPTPPLSLIPIYEKNPSQMLEKLLHTLQKERLQQLSIQVNDLATGTEQEAYELMLAMKNALTQDGLEECAFEVENVGRIKFINAFQRVIDHVIIRTSGFPLNELGTSYVTLDGLSCLQRTTKLMDDFSIGPNANKEMVYLREMNGASLMLEIAERLELSEDLFLEDNIDQASASSLDVIELLSSYECLADGREIYLACEPRPFNYRLVDGGPDQKQSNLATKIAAAIEFRMELNAHACIQRRAERDSVANEAEREIQCWVVLLQ</sequence>
<evidence type="ECO:0000256" key="1">
    <source>
        <dbReference type="ARBA" id="ARBA00005234"/>
    </source>
</evidence>
<dbReference type="Gene3D" id="3.40.395.10">
    <property type="entry name" value="Adenoviral Proteinase, Chain A"/>
    <property type="match status" value="1"/>
</dbReference>
<keyword evidence="3" id="KW-0378">Hydrolase</keyword>
<evidence type="ECO:0000313" key="5">
    <source>
        <dbReference type="EMBL" id="CAH3187784.1"/>
    </source>
</evidence>
<reference evidence="5 6" key="1">
    <citation type="submission" date="2022-05" db="EMBL/GenBank/DDBJ databases">
        <authorList>
            <consortium name="Genoscope - CEA"/>
            <person name="William W."/>
        </authorList>
    </citation>
    <scope>NUCLEOTIDE SEQUENCE [LARGE SCALE GENOMIC DNA]</scope>
</reference>
<dbReference type="SUPFAM" id="SSF54001">
    <property type="entry name" value="Cysteine proteinases"/>
    <property type="match status" value="1"/>
</dbReference>
<evidence type="ECO:0000256" key="2">
    <source>
        <dbReference type="ARBA" id="ARBA00022670"/>
    </source>
</evidence>
<evidence type="ECO:0000259" key="4">
    <source>
        <dbReference type="Pfam" id="PF02902"/>
    </source>
</evidence>
<comment type="caution">
    <text evidence="5">The sequence shown here is derived from an EMBL/GenBank/DDBJ whole genome shotgun (WGS) entry which is preliminary data.</text>
</comment>
<keyword evidence="2" id="KW-0645">Protease</keyword>
<dbReference type="Pfam" id="PF02902">
    <property type="entry name" value="Peptidase_C48"/>
    <property type="match status" value="1"/>
</dbReference>
<protein>
    <recommendedName>
        <fullName evidence="4">Ubiquitin-like protease family profile domain-containing protein</fullName>
    </recommendedName>
</protein>
<proteinExistence type="inferred from homology"/>
<dbReference type="InterPro" id="IPR003653">
    <property type="entry name" value="Peptidase_C48_C"/>
</dbReference>
<accession>A0ABN8S9Z2</accession>
<comment type="similarity">
    <text evidence="1">Belongs to the peptidase C48 family.</text>
</comment>
<keyword evidence="6" id="KW-1185">Reference proteome</keyword>
<evidence type="ECO:0000313" key="6">
    <source>
        <dbReference type="Proteomes" id="UP001159405"/>
    </source>
</evidence>